<sequence>VEKCRDFKRSLQEERCLGFIKDLDSYALKIIVERRKIEMQLENAREELKKAKSNEDDAKVALRVLQGASVVLWIWPPARIAAAAAIATAEIVLRRMKEYTEKCKRNVGLLERMLEIYSNQAKASVELVEGVWESVKKMLHFYTDKHQEFIKRLNYASVAIDNEYNIAPTESLKERDFESPKIAYSPKKSVFDEHLKDLREDFSFSLYADLKDKINAFSHRERAKASKEREGDLMNADIESLNLAKKNCVKNCKKALEGFTEKIKEAPNDSNAVNEAFDSLETELERVTENLSQKIDPVLERNEDYAQKALEYREFLEIRKEGFIVDEQNPYPDEVKF</sequence>
<feature type="coiled-coil region" evidence="1">
    <location>
        <begin position="27"/>
        <end position="61"/>
    </location>
</feature>
<reference evidence="2 3" key="1">
    <citation type="submission" date="2018-04" db="EMBL/GenBank/DDBJ databases">
        <title>Complete genome sequences of Helicobacter pylori.</title>
        <authorList>
            <person name="Palau M."/>
            <person name="Minana-Galbis D."/>
        </authorList>
    </citation>
    <scope>NUCLEOTIDE SEQUENCE [LARGE SCALE GENOMIC DNA]</scope>
    <source>
        <strain evidence="2 3">B518</strain>
    </source>
</reference>
<keyword evidence="1" id="KW-0175">Coiled coil</keyword>
<evidence type="ECO:0000313" key="2">
    <source>
        <dbReference type="EMBL" id="RKU91189.1"/>
    </source>
</evidence>
<protein>
    <submittedName>
        <fullName evidence="2">5-amino-6-(5-phosphoribosylamino)uracil reductase</fullName>
    </submittedName>
</protein>
<gene>
    <name evidence="2" type="ORF">DB721_09085</name>
</gene>
<organism evidence="2 3">
    <name type="scientific">Helicobacter pylori</name>
    <name type="common">Campylobacter pylori</name>
    <dbReference type="NCBI Taxonomy" id="210"/>
    <lineage>
        <taxon>Bacteria</taxon>
        <taxon>Pseudomonadati</taxon>
        <taxon>Campylobacterota</taxon>
        <taxon>Epsilonproteobacteria</taxon>
        <taxon>Campylobacterales</taxon>
        <taxon>Helicobacteraceae</taxon>
        <taxon>Helicobacter</taxon>
    </lineage>
</organism>
<dbReference type="AlphaFoldDB" id="A0A7Z6SQ48"/>
<evidence type="ECO:0000313" key="3">
    <source>
        <dbReference type="Proteomes" id="UP000272192"/>
    </source>
</evidence>
<accession>A0A7Z6SQ48</accession>
<comment type="caution">
    <text evidence="2">The sequence shown here is derived from an EMBL/GenBank/DDBJ whole genome shotgun (WGS) entry which is preliminary data.</text>
</comment>
<feature type="non-terminal residue" evidence="2">
    <location>
        <position position="1"/>
    </location>
</feature>
<dbReference type="Proteomes" id="UP000272192">
    <property type="component" value="Unassembled WGS sequence"/>
</dbReference>
<dbReference type="EMBL" id="QELB01000160">
    <property type="protein sequence ID" value="RKU91189.1"/>
    <property type="molecule type" value="Genomic_DNA"/>
</dbReference>
<feature type="non-terminal residue" evidence="2">
    <location>
        <position position="337"/>
    </location>
</feature>
<evidence type="ECO:0000256" key="1">
    <source>
        <dbReference type="SAM" id="Coils"/>
    </source>
</evidence>
<name>A0A7Z6SQ48_HELPX</name>
<proteinExistence type="predicted"/>